<feature type="region of interest" description="Disordered" evidence="1">
    <location>
        <begin position="26"/>
        <end position="52"/>
    </location>
</feature>
<reference evidence="2" key="2">
    <citation type="journal article" date="2015" name="Data Brief">
        <title>Shoot transcriptome of the giant reed, Arundo donax.</title>
        <authorList>
            <person name="Barrero R.A."/>
            <person name="Guerrero F.D."/>
            <person name="Moolhuijzen P."/>
            <person name="Goolsby J.A."/>
            <person name="Tidwell J."/>
            <person name="Bellgard S.E."/>
            <person name="Bellgard M.I."/>
        </authorList>
    </citation>
    <scope>NUCLEOTIDE SEQUENCE</scope>
    <source>
        <tissue evidence="2">Shoot tissue taken approximately 20 cm above the soil surface</tissue>
    </source>
</reference>
<dbReference type="AlphaFoldDB" id="A0A0A9FPC6"/>
<evidence type="ECO:0000256" key="1">
    <source>
        <dbReference type="SAM" id="MobiDB-lite"/>
    </source>
</evidence>
<protein>
    <submittedName>
        <fullName evidence="2">Uncharacterized protein</fullName>
    </submittedName>
</protein>
<accession>A0A0A9FPC6</accession>
<name>A0A0A9FPC6_ARUDO</name>
<organism evidence="2">
    <name type="scientific">Arundo donax</name>
    <name type="common">Giant reed</name>
    <name type="synonym">Donax arundinaceus</name>
    <dbReference type="NCBI Taxonomy" id="35708"/>
    <lineage>
        <taxon>Eukaryota</taxon>
        <taxon>Viridiplantae</taxon>
        <taxon>Streptophyta</taxon>
        <taxon>Embryophyta</taxon>
        <taxon>Tracheophyta</taxon>
        <taxon>Spermatophyta</taxon>
        <taxon>Magnoliopsida</taxon>
        <taxon>Liliopsida</taxon>
        <taxon>Poales</taxon>
        <taxon>Poaceae</taxon>
        <taxon>PACMAD clade</taxon>
        <taxon>Arundinoideae</taxon>
        <taxon>Arundineae</taxon>
        <taxon>Arundo</taxon>
    </lineage>
</organism>
<evidence type="ECO:0000313" key="2">
    <source>
        <dbReference type="EMBL" id="JAE14147.1"/>
    </source>
</evidence>
<dbReference type="EMBL" id="GBRH01183749">
    <property type="protein sequence ID" value="JAE14147.1"/>
    <property type="molecule type" value="Transcribed_RNA"/>
</dbReference>
<sequence>MPLLNFRVPEPVPVVYAIEAEPVAEEGAEEAIDAQDSANPELAQDKPPCIPP</sequence>
<proteinExistence type="predicted"/>
<reference evidence="2" key="1">
    <citation type="submission" date="2014-09" db="EMBL/GenBank/DDBJ databases">
        <authorList>
            <person name="Magalhaes I.L.F."/>
            <person name="Oliveira U."/>
            <person name="Santos F.R."/>
            <person name="Vidigal T.H.D.A."/>
            <person name="Brescovit A.D."/>
            <person name="Santos A.J."/>
        </authorList>
    </citation>
    <scope>NUCLEOTIDE SEQUENCE</scope>
    <source>
        <tissue evidence="2">Shoot tissue taken approximately 20 cm above the soil surface</tissue>
    </source>
</reference>